<dbReference type="EMBL" id="JBHTCG010000035">
    <property type="protein sequence ID" value="MFC7387222.1"/>
    <property type="molecule type" value="Genomic_DNA"/>
</dbReference>
<dbReference type="RefSeq" id="WP_380830888.1">
    <property type="nucleotide sequence ID" value="NZ_JBHTCG010000035.1"/>
</dbReference>
<evidence type="ECO:0000259" key="2">
    <source>
        <dbReference type="PROSITE" id="PS51071"/>
    </source>
</evidence>
<keyword evidence="4" id="KW-1185">Reference proteome</keyword>
<feature type="region of interest" description="Disordered" evidence="1">
    <location>
        <begin position="1"/>
        <end position="24"/>
    </location>
</feature>
<dbReference type="PANTHER" id="PTHR30514">
    <property type="entry name" value="GLUCOKINASE"/>
    <property type="match status" value="1"/>
</dbReference>
<dbReference type="SUPFAM" id="SSF46689">
    <property type="entry name" value="Homeodomain-like"/>
    <property type="match status" value="1"/>
</dbReference>
<proteinExistence type="predicted"/>
<dbReference type="InterPro" id="IPR046348">
    <property type="entry name" value="SIS_dom_sf"/>
</dbReference>
<dbReference type="Gene3D" id="1.10.10.10">
    <property type="entry name" value="Winged helix-like DNA-binding domain superfamily/Winged helix DNA-binding domain"/>
    <property type="match status" value="1"/>
</dbReference>
<dbReference type="InterPro" id="IPR036388">
    <property type="entry name" value="WH-like_DNA-bd_sf"/>
</dbReference>
<dbReference type="Pfam" id="PF01418">
    <property type="entry name" value="HTH_6"/>
    <property type="match status" value="1"/>
</dbReference>
<gene>
    <name evidence="3" type="ORF">ACFQSB_33785</name>
</gene>
<dbReference type="Gene3D" id="3.40.50.10490">
    <property type="entry name" value="Glucose-6-phosphate isomerase like protein, domain 1"/>
    <property type="match status" value="1"/>
</dbReference>
<dbReference type="InterPro" id="IPR009057">
    <property type="entry name" value="Homeodomain-like_sf"/>
</dbReference>
<dbReference type="InterPro" id="IPR047640">
    <property type="entry name" value="RpiR-like"/>
</dbReference>
<evidence type="ECO:0000313" key="3">
    <source>
        <dbReference type="EMBL" id="MFC7387222.1"/>
    </source>
</evidence>
<feature type="domain" description="HTH rpiR-type" evidence="2">
    <location>
        <begin position="49"/>
        <end position="125"/>
    </location>
</feature>
<evidence type="ECO:0000256" key="1">
    <source>
        <dbReference type="SAM" id="MobiDB-lite"/>
    </source>
</evidence>
<reference evidence="4" key="1">
    <citation type="journal article" date="2019" name="Int. J. Syst. Evol. Microbiol.">
        <title>The Global Catalogue of Microorganisms (GCM) 10K type strain sequencing project: providing services to taxonomists for standard genome sequencing and annotation.</title>
        <authorList>
            <consortium name="The Broad Institute Genomics Platform"/>
            <consortium name="The Broad Institute Genome Sequencing Center for Infectious Disease"/>
            <person name="Wu L."/>
            <person name="Ma J."/>
        </authorList>
    </citation>
    <scope>NUCLEOTIDE SEQUENCE [LARGE SCALE GENOMIC DNA]</scope>
    <source>
        <strain evidence="4">CECT 7649</strain>
    </source>
</reference>
<accession>A0ABW2PDY6</accession>
<dbReference type="PANTHER" id="PTHR30514:SF18">
    <property type="entry name" value="RPIR-FAMILY TRANSCRIPTIONAL REGULATOR"/>
    <property type="match status" value="1"/>
</dbReference>
<dbReference type="Proteomes" id="UP001596496">
    <property type="component" value="Unassembled WGS sequence"/>
</dbReference>
<organism evidence="3 4">
    <name type="scientific">Sphaerisporangium rhizosphaerae</name>
    <dbReference type="NCBI Taxonomy" id="2269375"/>
    <lineage>
        <taxon>Bacteria</taxon>
        <taxon>Bacillati</taxon>
        <taxon>Actinomycetota</taxon>
        <taxon>Actinomycetes</taxon>
        <taxon>Streptosporangiales</taxon>
        <taxon>Streptosporangiaceae</taxon>
        <taxon>Sphaerisporangium</taxon>
    </lineage>
</organism>
<dbReference type="PROSITE" id="PS51071">
    <property type="entry name" value="HTH_RPIR"/>
    <property type="match status" value="1"/>
</dbReference>
<dbReference type="SUPFAM" id="SSF53697">
    <property type="entry name" value="SIS domain"/>
    <property type="match status" value="1"/>
</dbReference>
<sequence length="326" mass="34096">MSGTPSAAAPGTAAPGTVDPATAAPETVDPVMSAAPGAAAVGAEDASRVAARLQELVEGHRLSPSQRRIARHLMERPHEAVFLTGNDIAEAVGISQPSVTRFAFALGFAGFPEFRDHLRAALRDGQDVPAAPAALNPVQAMVESELRNLEQLRDGLADPTRLIEVAGALAASRPLPVLGLRVSAPLAHLFGYLASKAHPDVRVIDAPGSTMEDRLSRAADAGAAWVLAFGLPRYPRELRDGLVWARRAGLRVALVTDHALGPLTEHADAVLAAPVSSRFAFDSQAAPSVLCAALVHAMLGALPTPEQSSIEEFENSAAERRLFLPG</sequence>
<name>A0ABW2PDY6_9ACTN</name>
<dbReference type="InterPro" id="IPR000281">
    <property type="entry name" value="HTH_RpiR"/>
</dbReference>
<evidence type="ECO:0000313" key="4">
    <source>
        <dbReference type="Proteomes" id="UP001596496"/>
    </source>
</evidence>
<protein>
    <submittedName>
        <fullName evidence="3">MurR/RpiR family transcriptional regulator</fullName>
    </submittedName>
</protein>
<comment type="caution">
    <text evidence="3">The sequence shown here is derived from an EMBL/GenBank/DDBJ whole genome shotgun (WGS) entry which is preliminary data.</text>
</comment>